<evidence type="ECO:0000313" key="2">
    <source>
        <dbReference type="EMBL" id="CAL0305362.1"/>
    </source>
</evidence>
<dbReference type="AlphaFoldDB" id="A0AAV1W849"/>
<evidence type="ECO:0000313" key="3">
    <source>
        <dbReference type="Proteomes" id="UP001497480"/>
    </source>
</evidence>
<gene>
    <name evidence="2" type="ORF">LLUT_LOCUS6422</name>
</gene>
<comment type="caution">
    <text evidence="2">The sequence shown here is derived from an EMBL/GenBank/DDBJ whole genome shotgun (WGS) entry which is preliminary data.</text>
</comment>
<keyword evidence="3" id="KW-1185">Reference proteome</keyword>
<proteinExistence type="predicted"/>
<protein>
    <submittedName>
        <fullName evidence="2">Uncharacterized protein</fullName>
    </submittedName>
</protein>
<name>A0AAV1W849_LUPLU</name>
<feature type="coiled-coil region" evidence="1">
    <location>
        <begin position="28"/>
        <end position="66"/>
    </location>
</feature>
<keyword evidence="1" id="KW-0175">Coiled coil</keyword>
<dbReference type="InterPro" id="IPR039282">
    <property type="entry name" value="LSU"/>
</dbReference>
<evidence type="ECO:0000256" key="1">
    <source>
        <dbReference type="SAM" id="Coils"/>
    </source>
</evidence>
<organism evidence="2 3">
    <name type="scientific">Lupinus luteus</name>
    <name type="common">European yellow lupine</name>
    <dbReference type="NCBI Taxonomy" id="3873"/>
    <lineage>
        <taxon>Eukaryota</taxon>
        <taxon>Viridiplantae</taxon>
        <taxon>Streptophyta</taxon>
        <taxon>Embryophyta</taxon>
        <taxon>Tracheophyta</taxon>
        <taxon>Spermatophyta</taxon>
        <taxon>Magnoliopsida</taxon>
        <taxon>eudicotyledons</taxon>
        <taxon>Gunneridae</taxon>
        <taxon>Pentapetalae</taxon>
        <taxon>rosids</taxon>
        <taxon>fabids</taxon>
        <taxon>Fabales</taxon>
        <taxon>Fabaceae</taxon>
        <taxon>Papilionoideae</taxon>
        <taxon>50 kb inversion clade</taxon>
        <taxon>genistoids sensu lato</taxon>
        <taxon>core genistoids</taxon>
        <taxon>Genisteae</taxon>
        <taxon>Lupinus</taxon>
    </lineage>
</organism>
<dbReference type="Proteomes" id="UP001497480">
    <property type="component" value="Unassembled WGS sequence"/>
</dbReference>
<reference evidence="2 3" key="1">
    <citation type="submission" date="2024-03" db="EMBL/GenBank/DDBJ databases">
        <authorList>
            <person name="Martinez-Hernandez J."/>
        </authorList>
    </citation>
    <scope>NUCLEOTIDE SEQUENCE [LARGE SCALE GENOMIC DNA]</scope>
</reference>
<dbReference type="PANTHER" id="PTHR34283">
    <property type="entry name" value="PROTEIN RESPONSE TO LOW SULFUR 1"/>
    <property type="match status" value="1"/>
</dbReference>
<sequence length="119" mass="13281">MAHIMAVIGIGGNQGGRKNPSPENDTAALELKKRNEQLEKELKESKEREEDMKRKLQSACESLRVAEEAEEMLCCQLGDLEAETVEQARDYHGKVVLLTEQLQRAQTLLNKSGSSINIT</sequence>
<accession>A0AAV1W849</accession>
<dbReference type="GO" id="GO:0098869">
    <property type="term" value="P:cellular oxidant detoxification"/>
    <property type="evidence" value="ECO:0007669"/>
    <property type="project" value="InterPro"/>
</dbReference>
<dbReference type="EMBL" id="CAXHTB010000004">
    <property type="protein sequence ID" value="CAL0305362.1"/>
    <property type="molecule type" value="Genomic_DNA"/>
</dbReference>
<dbReference type="PANTHER" id="PTHR34283:SF1">
    <property type="entry name" value="PROTEIN RESPONSE TO LOW SULFUR 1"/>
    <property type="match status" value="1"/>
</dbReference>